<gene>
    <name evidence="2" type="ORF">RUE5091_02868</name>
</gene>
<keyword evidence="3" id="KW-1185">Reference proteome</keyword>
<dbReference type="RefSeq" id="WP_058282538.1">
    <property type="nucleotide sequence ID" value="NZ_CYUD01000008.1"/>
</dbReference>
<reference evidence="3" key="1">
    <citation type="submission" date="2015-09" db="EMBL/GenBank/DDBJ databases">
        <authorList>
            <person name="Rodrigo-Torres L."/>
            <person name="Arahal D.R."/>
        </authorList>
    </citation>
    <scope>NUCLEOTIDE SEQUENCE [LARGE SCALE GENOMIC DNA]</scope>
    <source>
        <strain evidence="3">CECT 5091</strain>
    </source>
</reference>
<dbReference type="AlphaFoldDB" id="A0A0N7MA32"/>
<keyword evidence="1" id="KW-0472">Membrane</keyword>
<proteinExistence type="predicted"/>
<evidence type="ECO:0000256" key="1">
    <source>
        <dbReference type="SAM" id="Phobius"/>
    </source>
</evidence>
<name>A0A0N7MA32_9RHOB</name>
<dbReference type="EMBL" id="CYUD01000008">
    <property type="protein sequence ID" value="CUK06666.1"/>
    <property type="molecule type" value="Genomic_DNA"/>
</dbReference>
<evidence type="ECO:0000313" key="2">
    <source>
        <dbReference type="EMBL" id="CUK06666.1"/>
    </source>
</evidence>
<keyword evidence="1" id="KW-0812">Transmembrane</keyword>
<sequence>MNTPAHLLIGAAAFARPARGAILWAAVLGSVLPDLSLYVMAGVSLHILGVPPQVVFDELYFSPAWQTVFAIDNSFILWGLALMLGVWRGWRFLTVATSAGLLHLTVDFLLHAGDGRPQFWPLSDWVFHSPVSYWDSTHYALWVAPVSAVLCVGSYVVLWSRGLSGPAKLFFTALLGGEIWVARQWLLFF</sequence>
<dbReference type="OrthoDB" id="7631418at2"/>
<keyword evidence="1" id="KW-1133">Transmembrane helix</keyword>
<protein>
    <recommendedName>
        <fullName evidence="4">Cobalamin biosynthesis protein CobQ</fullName>
    </recommendedName>
</protein>
<evidence type="ECO:0008006" key="4">
    <source>
        <dbReference type="Google" id="ProtNLM"/>
    </source>
</evidence>
<feature type="transmembrane region" description="Helical" evidence="1">
    <location>
        <begin position="68"/>
        <end position="87"/>
    </location>
</feature>
<feature type="transmembrane region" description="Helical" evidence="1">
    <location>
        <begin position="139"/>
        <end position="158"/>
    </location>
</feature>
<dbReference type="STRING" id="1715692.RUE5091_02868"/>
<evidence type="ECO:0000313" key="3">
    <source>
        <dbReference type="Proteomes" id="UP000051260"/>
    </source>
</evidence>
<organism evidence="2 3">
    <name type="scientific">Ruegeria denitrificans</name>
    <dbReference type="NCBI Taxonomy" id="1715692"/>
    <lineage>
        <taxon>Bacteria</taxon>
        <taxon>Pseudomonadati</taxon>
        <taxon>Pseudomonadota</taxon>
        <taxon>Alphaproteobacteria</taxon>
        <taxon>Rhodobacterales</taxon>
        <taxon>Roseobacteraceae</taxon>
        <taxon>Ruegeria</taxon>
    </lineage>
</organism>
<accession>A0A0N7MA32</accession>
<dbReference type="Proteomes" id="UP000051260">
    <property type="component" value="Unassembled WGS sequence"/>
</dbReference>